<reference evidence="3 4" key="1">
    <citation type="submission" date="2019-10" db="EMBL/GenBank/DDBJ databases">
        <title>Paraburkholderia sp. isolated from nodules of Mimosa pudica from Brazilian Atlantic Forest soils.</title>
        <authorList>
            <person name="Paulitsch F."/>
            <person name="Hungria M."/>
            <person name="Dall'Agnol R."/>
        </authorList>
    </citation>
    <scope>NUCLEOTIDE SEQUENCE [LARGE SCALE GENOMIC DNA]</scope>
    <source>
        <strain evidence="3 4">CNPSo 3157</strain>
    </source>
</reference>
<feature type="compositionally biased region" description="Basic and acidic residues" evidence="1">
    <location>
        <begin position="13"/>
        <end position="24"/>
    </location>
</feature>
<dbReference type="EMBL" id="WHNP01000039">
    <property type="protein sequence ID" value="MPW21204.1"/>
    <property type="molecule type" value="Genomic_DNA"/>
</dbReference>
<keyword evidence="4" id="KW-1185">Reference proteome</keyword>
<evidence type="ECO:0000256" key="1">
    <source>
        <dbReference type="SAM" id="MobiDB-lite"/>
    </source>
</evidence>
<proteinExistence type="predicted"/>
<evidence type="ECO:0000259" key="2">
    <source>
        <dbReference type="Pfam" id="PF13466"/>
    </source>
</evidence>
<evidence type="ECO:0000313" key="3">
    <source>
        <dbReference type="EMBL" id="MPW21204.1"/>
    </source>
</evidence>
<sequence>MADPGVPAAVQRADPEERRRRPDPVPHGSQPATRKRQTVVNNFSTAPVTTSSVNTFETGAMLTHVSAKAALAVGLARIGGGATAVDCAPLTQFDSSALAVLLAWQRAATARGTPLSIVNLPAGLSSLAQAYGVDTLLSARH</sequence>
<name>A0A7X1NFU6_9BURK</name>
<feature type="region of interest" description="Disordered" evidence="1">
    <location>
        <begin position="1"/>
        <end position="37"/>
    </location>
</feature>
<accession>A0A7X1NFU6</accession>
<dbReference type="SUPFAM" id="SSF52091">
    <property type="entry name" value="SpoIIaa-like"/>
    <property type="match status" value="1"/>
</dbReference>
<dbReference type="Pfam" id="PF13466">
    <property type="entry name" value="STAS_2"/>
    <property type="match status" value="1"/>
</dbReference>
<comment type="caution">
    <text evidence="3">The sequence shown here is derived from an EMBL/GenBank/DDBJ whole genome shotgun (WGS) entry which is preliminary data.</text>
</comment>
<evidence type="ECO:0000313" key="4">
    <source>
        <dbReference type="Proteomes" id="UP000484381"/>
    </source>
</evidence>
<dbReference type="Gene3D" id="3.30.750.24">
    <property type="entry name" value="STAS domain"/>
    <property type="match status" value="1"/>
</dbReference>
<feature type="domain" description="MlaB-like STAS" evidence="2">
    <location>
        <begin position="62"/>
        <end position="134"/>
    </location>
</feature>
<dbReference type="InterPro" id="IPR058548">
    <property type="entry name" value="MlaB-like_STAS"/>
</dbReference>
<organism evidence="3 4">
    <name type="scientific">Paraburkholderia franconis</name>
    <dbReference type="NCBI Taxonomy" id="2654983"/>
    <lineage>
        <taxon>Bacteria</taxon>
        <taxon>Pseudomonadati</taxon>
        <taxon>Pseudomonadota</taxon>
        <taxon>Betaproteobacteria</taxon>
        <taxon>Burkholderiales</taxon>
        <taxon>Burkholderiaceae</taxon>
        <taxon>Paraburkholderia</taxon>
    </lineage>
</organism>
<gene>
    <name evidence="3" type="ORF">GCT13_31085</name>
</gene>
<dbReference type="AlphaFoldDB" id="A0A7X1NFU6"/>
<dbReference type="Proteomes" id="UP000484381">
    <property type="component" value="Unassembled WGS sequence"/>
</dbReference>
<protein>
    <submittedName>
        <fullName evidence="3">STAS domain-containing protein</fullName>
    </submittedName>
</protein>
<dbReference type="InterPro" id="IPR036513">
    <property type="entry name" value="STAS_dom_sf"/>
</dbReference>